<name>A0ACC6PW56_9ACTN</name>
<proteinExistence type="predicted"/>
<reference evidence="1" key="1">
    <citation type="submission" date="2024-03" db="EMBL/GenBank/DDBJ databases">
        <title>Novel Streptomyces species of biotechnological and ecological value are a feature of Machair soil.</title>
        <authorList>
            <person name="Prole J.R."/>
            <person name="Goodfellow M."/>
            <person name="Allenby N."/>
            <person name="Ward A.C."/>
        </authorList>
    </citation>
    <scope>NUCLEOTIDE SEQUENCE</scope>
    <source>
        <strain evidence="1">MS2.AVA.5</strain>
    </source>
</reference>
<keyword evidence="2" id="KW-1185">Reference proteome</keyword>
<organism evidence="1 2">
    <name type="scientific">Streptomyces achmelvichensis</name>
    <dbReference type="NCBI Taxonomy" id="3134111"/>
    <lineage>
        <taxon>Bacteria</taxon>
        <taxon>Bacillati</taxon>
        <taxon>Actinomycetota</taxon>
        <taxon>Actinomycetes</taxon>
        <taxon>Kitasatosporales</taxon>
        <taxon>Streptomycetaceae</taxon>
        <taxon>Streptomyces</taxon>
    </lineage>
</organism>
<gene>
    <name evidence="1" type="ORF">WKI67_19480</name>
</gene>
<sequence length="312" mass="32531">MSRILTATRILTAVSADGARIHAEVYGPDGAPAVVLAHGWTCSTEFWSAQIRDLAGDFRVVVYDQRGHGRTAAAAVSTDVLADDLEAVLAAALAPGEKAVLVGHSMGGMTLMAAAGRTAFAEHAAAVLLCSTGSSRLVEESLVLPMRRGPLRTRLTGMVLGARAPLGPVTPLSRRLLKYGTMGPDATPGQVKECARIVHACARAARVAWSQVLAGLDLDDGVRQLNVPTVVLAGTADRLTPMVHARRIAANLPDCRELVELDGTGHMTPVEAPEAVTAKIRELAAAHGVTDSSGDAEGAPHRDIKSVKEEAA</sequence>
<dbReference type="Proteomes" id="UP001377168">
    <property type="component" value="Unassembled WGS sequence"/>
</dbReference>
<keyword evidence="1" id="KW-0378">Hydrolase</keyword>
<accession>A0ACC6PW56</accession>
<evidence type="ECO:0000313" key="1">
    <source>
        <dbReference type="EMBL" id="MEJ8635563.1"/>
    </source>
</evidence>
<dbReference type="EMBL" id="JBBKAJ010000022">
    <property type="protein sequence ID" value="MEJ8635563.1"/>
    <property type="molecule type" value="Genomic_DNA"/>
</dbReference>
<protein>
    <submittedName>
        <fullName evidence="1">Alpha/beta hydrolase</fullName>
    </submittedName>
</protein>
<comment type="caution">
    <text evidence="1">The sequence shown here is derived from an EMBL/GenBank/DDBJ whole genome shotgun (WGS) entry which is preliminary data.</text>
</comment>
<evidence type="ECO:0000313" key="2">
    <source>
        <dbReference type="Proteomes" id="UP001377168"/>
    </source>
</evidence>